<protein>
    <submittedName>
        <fullName evidence="2">VTC domain protein</fullName>
    </submittedName>
</protein>
<keyword evidence="3" id="KW-1185">Reference proteome</keyword>
<accession>A0A4P6X2C9</accession>
<proteinExistence type="predicted"/>
<dbReference type="InterPro" id="IPR033469">
    <property type="entry name" value="CYTH-like_dom_sf"/>
</dbReference>
<dbReference type="AlphaFoldDB" id="A0A4P6X2C9"/>
<dbReference type="CDD" id="cd07750">
    <property type="entry name" value="PolyPPase_VTC_like"/>
    <property type="match status" value="1"/>
</dbReference>
<dbReference type="InterPro" id="IPR042267">
    <property type="entry name" value="VTC_sf"/>
</dbReference>
<dbReference type="GO" id="GO:0006799">
    <property type="term" value="P:polyphosphate biosynthetic process"/>
    <property type="evidence" value="ECO:0007669"/>
    <property type="project" value="UniProtKB-ARBA"/>
</dbReference>
<dbReference type="Proteomes" id="UP000293912">
    <property type="component" value="Chromosome"/>
</dbReference>
<evidence type="ECO:0000259" key="1">
    <source>
        <dbReference type="Pfam" id="PF09359"/>
    </source>
</evidence>
<organism evidence="2 3">
    <name type="scientific">Hydrogenophaga pseudoflava</name>
    <name type="common">Pseudomonas carboxydoflava</name>
    <dbReference type="NCBI Taxonomy" id="47421"/>
    <lineage>
        <taxon>Bacteria</taxon>
        <taxon>Pseudomonadati</taxon>
        <taxon>Pseudomonadota</taxon>
        <taxon>Betaproteobacteria</taxon>
        <taxon>Burkholderiales</taxon>
        <taxon>Comamonadaceae</taxon>
        <taxon>Hydrogenophaga</taxon>
    </lineage>
</organism>
<sequence precursor="true">MSTDRPGAVPASRLAGFAAIGLAELNGQAALLKRLERKYVLDPAALDGLFDVLRFSHTVLEIDGLRSHGYQSRYYDTPDLLCFRAHNQGRANRFKLRIRRYEDSGLAFCELKEKTRVAATAKSRVPLSDPSDLGDDFGGLLGRIRQIAGAAADRCFLPTLDVSYRRITLFDARDQTRVTIDTGLSFGHATEPGVHQSTGSVIVEVKSARPMSLTDRLLRDAGLRPQTQMSKYCIGLLACGLWTGASRFGANHRRLDCQPVAPAALLVAAAGVAA</sequence>
<dbReference type="Pfam" id="PF09359">
    <property type="entry name" value="VTC"/>
    <property type="match status" value="1"/>
</dbReference>
<dbReference type="KEGG" id="hpse:HPF_22210"/>
<evidence type="ECO:0000313" key="2">
    <source>
        <dbReference type="EMBL" id="QBM30417.1"/>
    </source>
</evidence>
<evidence type="ECO:0000313" key="3">
    <source>
        <dbReference type="Proteomes" id="UP000293912"/>
    </source>
</evidence>
<dbReference type="Gene3D" id="3.20.100.30">
    <property type="entry name" value="VTC, catalytic tunnel domain"/>
    <property type="match status" value="1"/>
</dbReference>
<gene>
    <name evidence="2" type="ORF">HPF_22210</name>
</gene>
<dbReference type="EMBL" id="CP037867">
    <property type="protein sequence ID" value="QBM30417.1"/>
    <property type="molecule type" value="Genomic_DNA"/>
</dbReference>
<dbReference type="InterPro" id="IPR018966">
    <property type="entry name" value="VTC_domain"/>
</dbReference>
<dbReference type="SUPFAM" id="SSF55154">
    <property type="entry name" value="CYTH-like phosphatases"/>
    <property type="match status" value="1"/>
</dbReference>
<dbReference type="RefSeq" id="WP_133157865.1">
    <property type="nucleotide sequence ID" value="NZ_CP037867.1"/>
</dbReference>
<feature type="domain" description="VTC" evidence="1">
    <location>
        <begin position="34"/>
        <end position="237"/>
    </location>
</feature>
<reference evidence="2 3" key="1">
    <citation type="submission" date="2019-03" db="EMBL/GenBank/DDBJ databases">
        <authorList>
            <person name="Sebastian G."/>
            <person name="Baumann P."/>
            <person name="Ruckert C."/>
            <person name="Kalinowski J."/>
            <person name="Nebel B."/>
            <person name="Takors R."/>
            <person name="Blombach B."/>
        </authorList>
    </citation>
    <scope>NUCLEOTIDE SEQUENCE [LARGE SCALE GENOMIC DNA]</scope>
    <source>
        <strain evidence="2 3">DSM 1084</strain>
    </source>
</reference>
<name>A0A4P6X2C9_HYDPS</name>